<evidence type="ECO:0000313" key="3">
    <source>
        <dbReference type="Proteomes" id="UP001054252"/>
    </source>
</evidence>
<evidence type="ECO:0000256" key="1">
    <source>
        <dbReference type="SAM" id="SignalP"/>
    </source>
</evidence>
<proteinExistence type="predicted"/>
<feature type="signal peptide" evidence="1">
    <location>
        <begin position="1"/>
        <end position="16"/>
    </location>
</feature>
<accession>A0AAV5LH53</accession>
<dbReference type="PROSITE" id="PS51257">
    <property type="entry name" value="PROKAR_LIPOPROTEIN"/>
    <property type="match status" value="1"/>
</dbReference>
<protein>
    <submittedName>
        <fullName evidence="2">Uncharacterized protein</fullName>
    </submittedName>
</protein>
<keyword evidence="1" id="KW-0732">Signal</keyword>
<dbReference type="AlphaFoldDB" id="A0AAV5LH53"/>
<gene>
    <name evidence="2" type="ORF">SLEP1_g44784</name>
</gene>
<reference evidence="2 3" key="1">
    <citation type="journal article" date="2021" name="Commun. Biol.">
        <title>The genome of Shorea leprosula (Dipterocarpaceae) highlights the ecological relevance of drought in aseasonal tropical rainforests.</title>
        <authorList>
            <person name="Ng K.K.S."/>
            <person name="Kobayashi M.J."/>
            <person name="Fawcett J.A."/>
            <person name="Hatakeyama M."/>
            <person name="Paape T."/>
            <person name="Ng C.H."/>
            <person name="Ang C.C."/>
            <person name="Tnah L.H."/>
            <person name="Lee C.T."/>
            <person name="Nishiyama T."/>
            <person name="Sese J."/>
            <person name="O'Brien M.J."/>
            <person name="Copetti D."/>
            <person name="Mohd Noor M.I."/>
            <person name="Ong R.C."/>
            <person name="Putra M."/>
            <person name="Sireger I.Z."/>
            <person name="Indrioko S."/>
            <person name="Kosugi Y."/>
            <person name="Izuno A."/>
            <person name="Isagi Y."/>
            <person name="Lee S.L."/>
            <person name="Shimizu K.K."/>
        </authorList>
    </citation>
    <scope>NUCLEOTIDE SEQUENCE [LARGE SCALE GENOMIC DNA]</scope>
    <source>
        <strain evidence="2">214</strain>
    </source>
</reference>
<organism evidence="2 3">
    <name type="scientific">Rubroshorea leprosula</name>
    <dbReference type="NCBI Taxonomy" id="152421"/>
    <lineage>
        <taxon>Eukaryota</taxon>
        <taxon>Viridiplantae</taxon>
        <taxon>Streptophyta</taxon>
        <taxon>Embryophyta</taxon>
        <taxon>Tracheophyta</taxon>
        <taxon>Spermatophyta</taxon>
        <taxon>Magnoliopsida</taxon>
        <taxon>eudicotyledons</taxon>
        <taxon>Gunneridae</taxon>
        <taxon>Pentapetalae</taxon>
        <taxon>rosids</taxon>
        <taxon>malvids</taxon>
        <taxon>Malvales</taxon>
        <taxon>Dipterocarpaceae</taxon>
        <taxon>Rubroshorea</taxon>
    </lineage>
</organism>
<feature type="chain" id="PRO_5043865188" evidence="1">
    <location>
        <begin position="17"/>
        <end position="57"/>
    </location>
</feature>
<dbReference type="Proteomes" id="UP001054252">
    <property type="component" value="Unassembled WGS sequence"/>
</dbReference>
<sequence>MKKLGLFAASVAAVSATAISASSSSSSFSCNTNFEPSTKFILVLFSPEFYPVLLPGK</sequence>
<keyword evidence="3" id="KW-1185">Reference proteome</keyword>
<dbReference type="EMBL" id="BPVZ01000118">
    <property type="protein sequence ID" value="GKV36680.1"/>
    <property type="molecule type" value="Genomic_DNA"/>
</dbReference>
<comment type="caution">
    <text evidence="2">The sequence shown here is derived from an EMBL/GenBank/DDBJ whole genome shotgun (WGS) entry which is preliminary data.</text>
</comment>
<evidence type="ECO:0000313" key="2">
    <source>
        <dbReference type="EMBL" id="GKV36680.1"/>
    </source>
</evidence>
<name>A0AAV5LH53_9ROSI</name>